<feature type="compositionally biased region" description="Basic and acidic residues" evidence="1">
    <location>
        <begin position="100"/>
        <end position="113"/>
    </location>
</feature>
<organism evidence="2 3">
    <name type="scientific">Rossellomorea vietnamensis</name>
    <dbReference type="NCBI Taxonomy" id="218284"/>
    <lineage>
        <taxon>Bacteria</taxon>
        <taxon>Bacillati</taxon>
        <taxon>Bacillota</taxon>
        <taxon>Bacilli</taxon>
        <taxon>Bacillales</taxon>
        <taxon>Bacillaceae</taxon>
        <taxon>Rossellomorea</taxon>
    </lineage>
</organism>
<dbReference type="RefSeq" id="WP_148948307.1">
    <property type="nucleotide sequence ID" value="NZ_VTEH01000018.1"/>
</dbReference>
<feature type="compositionally biased region" description="Polar residues" evidence="1">
    <location>
        <begin position="69"/>
        <end position="80"/>
    </location>
</feature>
<feature type="region of interest" description="Disordered" evidence="1">
    <location>
        <begin position="31"/>
        <end position="122"/>
    </location>
</feature>
<proteinExistence type="predicted"/>
<accession>A0A5D4K9T9</accession>
<dbReference type="PROSITE" id="PS51257">
    <property type="entry name" value="PROKAR_LIPOPROTEIN"/>
    <property type="match status" value="1"/>
</dbReference>
<dbReference type="EMBL" id="VTEH01000018">
    <property type="protein sequence ID" value="TYR73480.1"/>
    <property type="molecule type" value="Genomic_DNA"/>
</dbReference>
<dbReference type="Proteomes" id="UP000323317">
    <property type="component" value="Unassembled WGS sequence"/>
</dbReference>
<reference evidence="2 3" key="1">
    <citation type="submission" date="2019-08" db="EMBL/GenBank/DDBJ databases">
        <title>Bacillus genomes from the desert of Cuatro Cienegas, Coahuila.</title>
        <authorList>
            <person name="Olmedo-Alvarez G."/>
        </authorList>
    </citation>
    <scope>NUCLEOTIDE SEQUENCE [LARGE SCALE GENOMIC DNA]</scope>
    <source>
        <strain evidence="2 3">CH40_1T</strain>
    </source>
</reference>
<feature type="compositionally biased region" description="Low complexity" evidence="1">
    <location>
        <begin position="44"/>
        <end position="58"/>
    </location>
</feature>
<dbReference type="AlphaFoldDB" id="A0A5D4K9T9"/>
<sequence>MNKAKFILHVIFCGLIIVGCSESNVDEAVTATSNSNGDETNTKSSISSEESTSSSSDISESDEVAVSYADSNSSSKGSNEQENDIEKTESKPSPSTVEVKPVEDLQEPAKEMEEVQGDADEPSEIVVEEETSEVEEDPYNLYLEDWSILGKWETEDGETLEFLDNGYVEVSGIPDLHSGFYEVGDEYVTINPDETDLVLNFYYSRMSGVLDLMEVNTRWARTFVKIN</sequence>
<gene>
    <name evidence="2" type="ORF">FZC79_18745</name>
</gene>
<evidence type="ECO:0000313" key="3">
    <source>
        <dbReference type="Proteomes" id="UP000323317"/>
    </source>
</evidence>
<evidence type="ECO:0000313" key="2">
    <source>
        <dbReference type="EMBL" id="TYR73480.1"/>
    </source>
</evidence>
<evidence type="ECO:0000256" key="1">
    <source>
        <dbReference type="SAM" id="MobiDB-lite"/>
    </source>
</evidence>
<name>A0A5D4K9T9_9BACI</name>
<comment type="caution">
    <text evidence="2">The sequence shown here is derived from an EMBL/GenBank/DDBJ whole genome shotgun (WGS) entry which is preliminary data.</text>
</comment>
<protein>
    <submittedName>
        <fullName evidence="2">Uncharacterized protein</fullName>
    </submittedName>
</protein>
<feature type="compositionally biased region" description="Polar residues" evidence="1">
    <location>
        <begin position="31"/>
        <end position="43"/>
    </location>
</feature>